<reference evidence="2" key="1">
    <citation type="journal article" date="2020" name="Stud. Mycol.">
        <title>101 Dothideomycetes genomes: a test case for predicting lifestyles and emergence of pathogens.</title>
        <authorList>
            <person name="Haridas S."/>
            <person name="Albert R."/>
            <person name="Binder M."/>
            <person name="Bloem J."/>
            <person name="Labutti K."/>
            <person name="Salamov A."/>
            <person name="Andreopoulos B."/>
            <person name="Baker S."/>
            <person name="Barry K."/>
            <person name="Bills G."/>
            <person name="Bluhm B."/>
            <person name="Cannon C."/>
            <person name="Castanera R."/>
            <person name="Culley D."/>
            <person name="Daum C."/>
            <person name="Ezra D."/>
            <person name="Gonzalez J."/>
            <person name="Henrissat B."/>
            <person name="Kuo A."/>
            <person name="Liang C."/>
            <person name="Lipzen A."/>
            <person name="Lutzoni F."/>
            <person name="Magnuson J."/>
            <person name="Mondo S."/>
            <person name="Nolan M."/>
            <person name="Ohm R."/>
            <person name="Pangilinan J."/>
            <person name="Park H.-J."/>
            <person name="Ramirez L."/>
            <person name="Alfaro M."/>
            <person name="Sun H."/>
            <person name="Tritt A."/>
            <person name="Yoshinaga Y."/>
            <person name="Zwiers L.-H."/>
            <person name="Turgeon B."/>
            <person name="Goodwin S."/>
            <person name="Spatafora J."/>
            <person name="Crous P."/>
            <person name="Grigoriev I."/>
        </authorList>
    </citation>
    <scope>NUCLEOTIDE SEQUENCE</scope>
    <source>
        <strain evidence="2">CBS 473.64</strain>
    </source>
</reference>
<evidence type="ECO:0000313" key="3">
    <source>
        <dbReference type="Proteomes" id="UP000799753"/>
    </source>
</evidence>
<dbReference type="Proteomes" id="UP000799753">
    <property type="component" value="Unassembled WGS sequence"/>
</dbReference>
<sequence length="229" mass="24771">MLLTTLFPAITLYLILFIATLSAPTTAQPYSRFSHKIRSLHPQYVHPTFHLLPQRWRRAQPINKPATTRLHRRGLPGAVYICTQENFRGDCAWIMPDNECHIPGTGNNSPESVGPDPGGYCVLWQKATCSGNQIATLKFPGLDTKVPDFGGIKCFANANGNGTANATSIVQNGALAGSGILAASLKEADARLPGGVGSLDAMKLKEVMADMEKDGFKEGMIGLEKGHYY</sequence>
<feature type="chain" id="PRO_5025590818" evidence="1">
    <location>
        <begin position="28"/>
        <end position="229"/>
    </location>
</feature>
<dbReference type="EMBL" id="MU006780">
    <property type="protein sequence ID" value="KAF2643259.1"/>
    <property type="molecule type" value="Genomic_DNA"/>
</dbReference>
<protein>
    <submittedName>
        <fullName evidence="2">Uncharacterized protein</fullName>
    </submittedName>
</protein>
<proteinExistence type="predicted"/>
<keyword evidence="1" id="KW-0732">Signal</keyword>
<organism evidence="2 3">
    <name type="scientific">Massarina eburnea CBS 473.64</name>
    <dbReference type="NCBI Taxonomy" id="1395130"/>
    <lineage>
        <taxon>Eukaryota</taxon>
        <taxon>Fungi</taxon>
        <taxon>Dikarya</taxon>
        <taxon>Ascomycota</taxon>
        <taxon>Pezizomycotina</taxon>
        <taxon>Dothideomycetes</taxon>
        <taxon>Pleosporomycetidae</taxon>
        <taxon>Pleosporales</taxon>
        <taxon>Massarineae</taxon>
        <taxon>Massarinaceae</taxon>
        <taxon>Massarina</taxon>
    </lineage>
</organism>
<keyword evidence="3" id="KW-1185">Reference proteome</keyword>
<dbReference type="AlphaFoldDB" id="A0A6A6S697"/>
<feature type="signal peptide" evidence="1">
    <location>
        <begin position="1"/>
        <end position="27"/>
    </location>
</feature>
<gene>
    <name evidence="2" type="ORF">P280DRAFT_248272</name>
</gene>
<name>A0A6A6S697_9PLEO</name>
<evidence type="ECO:0000256" key="1">
    <source>
        <dbReference type="SAM" id="SignalP"/>
    </source>
</evidence>
<accession>A0A6A6S697</accession>
<evidence type="ECO:0000313" key="2">
    <source>
        <dbReference type="EMBL" id="KAF2643259.1"/>
    </source>
</evidence>
<dbReference type="OrthoDB" id="2910287at2759"/>